<comment type="caution">
    <text evidence="2">The sequence shown here is derived from an EMBL/GenBank/DDBJ whole genome shotgun (WGS) entry which is preliminary data.</text>
</comment>
<protein>
    <submittedName>
        <fullName evidence="2">Uncharacterized protein</fullName>
    </submittedName>
</protein>
<evidence type="ECO:0000256" key="1">
    <source>
        <dbReference type="SAM" id="MobiDB-lite"/>
    </source>
</evidence>
<organism evidence="2 3">
    <name type="scientific">Eumeta variegata</name>
    <name type="common">Bagworm moth</name>
    <name type="synonym">Eumeta japonica</name>
    <dbReference type="NCBI Taxonomy" id="151549"/>
    <lineage>
        <taxon>Eukaryota</taxon>
        <taxon>Metazoa</taxon>
        <taxon>Ecdysozoa</taxon>
        <taxon>Arthropoda</taxon>
        <taxon>Hexapoda</taxon>
        <taxon>Insecta</taxon>
        <taxon>Pterygota</taxon>
        <taxon>Neoptera</taxon>
        <taxon>Endopterygota</taxon>
        <taxon>Lepidoptera</taxon>
        <taxon>Glossata</taxon>
        <taxon>Ditrysia</taxon>
        <taxon>Tineoidea</taxon>
        <taxon>Psychidae</taxon>
        <taxon>Oiketicinae</taxon>
        <taxon>Eumeta</taxon>
    </lineage>
</organism>
<accession>A0A4C1YAP4</accession>
<evidence type="ECO:0000313" key="2">
    <source>
        <dbReference type="EMBL" id="GBP71535.1"/>
    </source>
</evidence>
<gene>
    <name evidence="2" type="ORF">EVAR_50595_1</name>
</gene>
<sequence>MDLFELLIANMNYQYKGCEREFQWPIPLHLLTSPLSSHLYQISCYGPRDRQCAGDSCDCEFPWAAMSTYSLMAHALFCIRERDYAPRARAAPPAADVTCDDCFFKTPRTAFYEMTIRLADLGGRHLEQCSHFRTGRELSSNRKAPSSNPNPERNDRCVSKLCQIKPVVVCFGETINPSALEIVTAPVTSAVGTC</sequence>
<evidence type="ECO:0000313" key="3">
    <source>
        <dbReference type="Proteomes" id="UP000299102"/>
    </source>
</evidence>
<reference evidence="2 3" key="1">
    <citation type="journal article" date="2019" name="Commun. Biol.">
        <title>The bagworm genome reveals a unique fibroin gene that provides high tensile strength.</title>
        <authorList>
            <person name="Kono N."/>
            <person name="Nakamura H."/>
            <person name="Ohtoshi R."/>
            <person name="Tomita M."/>
            <person name="Numata K."/>
            <person name="Arakawa K."/>
        </authorList>
    </citation>
    <scope>NUCLEOTIDE SEQUENCE [LARGE SCALE GENOMIC DNA]</scope>
</reference>
<dbReference type="AlphaFoldDB" id="A0A4C1YAP4"/>
<keyword evidence="3" id="KW-1185">Reference proteome</keyword>
<proteinExistence type="predicted"/>
<feature type="region of interest" description="Disordered" evidence="1">
    <location>
        <begin position="134"/>
        <end position="154"/>
    </location>
</feature>
<feature type="compositionally biased region" description="Polar residues" evidence="1">
    <location>
        <begin position="141"/>
        <end position="151"/>
    </location>
</feature>
<name>A0A4C1YAP4_EUMVA</name>
<dbReference type="EMBL" id="BGZK01001112">
    <property type="protein sequence ID" value="GBP71535.1"/>
    <property type="molecule type" value="Genomic_DNA"/>
</dbReference>
<dbReference type="Proteomes" id="UP000299102">
    <property type="component" value="Unassembled WGS sequence"/>
</dbReference>